<reference evidence="2 3" key="1">
    <citation type="submission" date="2024-02" db="EMBL/GenBank/DDBJ databases">
        <title>High-quality chromosome-scale genome assembly of Pensacola bahiagrass (Paspalum notatum Flugge var. saurae).</title>
        <authorList>
            <person name="Vega J.M."/>
            <person name="Podio M."/>
            <person name="Orjuela J."/>
            <person name="Siena L.A."/>
            <person name="Pessino S.C."/>
            <person name="Combes M.C."/>
            <person name="Mariac C."/>
            <person name="Albertini E."/>
            <person name="Pupilli F."/>
            <person name="Ortiz J.P.A."/>
            <person name="Leblanc O."/>
        </authorList>
    </citation>
    <scope>NUCLEOTIDE SEQUENCE [LARGE SCALE GENOMIC DNA]</scope>
    <source>
        <strain evidence="2">R1</strain>
        <tissue evidence="2">Leaf</tissue>
    </source>
</reference>
<dbReference type="Gene3D" id="3.10.10.10">
    <property type="entry name" value="HIV Type 1 Reverse Transcriptase, subunit A, domain 1"/>
    <property type="match status" value="1"/>
</dbReference>
<evidence type="ECO:0000313" key="2">
    <source>
        <dbReference type="EMBL" id="WVZ75959.1"/>
    </source>
</evidence>
<dbReference type="InterPro" id="IPR043502">
    <property type="entry name" value="DNA/RNA_pol_sf"/>
</dbReference>
<evidence type="ECO:0000313" key="3">
    <source>
        <dbReference type="Proteomes" id="UP001341281"/>
    </source>
</evidence>
<name>A0AAQ3TKR5_PASNO</name>
<dbReference type="InterPro" id="IPR053134">
    <property type="entry name" value="RNA-dir_DNA_polymerase"/>
</dbReference>
<organism evidence="2 3">
    <name type="scientific">Paspalum notatum var. saurae</name>
    <dbReference type="NCBI Taxonomy" id="547442"/>
    <lineage>
        <taxon>Eukaryota</taxon>
        <taxon>Viridiplantae</taxon>
        <taxon>Streptophyta</taxon>
        <taxon>Embryophyta</taxon>
        <taxon>Tracheophyta</taxon>
        <taxon>Spermatophyta</taxon>
        <taxon>Magnoliopsida</taxon>
        <taxon>Liliopsida</taxon>
        <taxon>Poales</taxon>
        <taxon>Poaceae</taxon>
        <taxon>PACMAD clade</taxon>
        <taxon>Panicoideae</taxon>
        <taxon>Andropogonodae</taxon>
        <taxon>Paspaleae</taxon>
        <taxon>Paspalinae</taxon>
        <taxon>Paspalum</taxon>
    </lineage>
</organism>
<feature type="domain" description="Reverse transcriptase" evidence="1">
    <location>
        <begin position="72"/>
        <end position="226"/>
    </location>
</feature>
<evidence type="ECO:0000259" key="1">
    <source>
        <dbReference type="Pfam" id="PF00078"/>
    </source>
</evidence>
<gene>
    <name evidence="2" type="ORF">U9M48_023971</name>
</gene>
<sequence>MEACGYAWVPRELAEHQLKVFPNAKPIKQRLRRFTPEKREAIRAELTRLKAAGFIRELMHPEWLANPVLVLKKNKKDWRMCVDYTDLNKHCPIDPFGFPRIDQVVDSTAGCALLSFLDCYSGYHQISLAIEDQEKTAFITPFCAYYYTSMSFGLKNDGATDQTCLADHWGKRVKAYVDDVVIKTKNAEDFIDDLQQVFDSLRKFRWKLNPTKCVFGVPAGQLLGFVVSNREIEANPKKVKAILWMHPPRSQKDAQRLTGCMVALSRFISRLGERGMPFYKLLKKEDWF</sequence>
<dbReference type="PANTHER" id="PTHR24559:SF444">
    <property type="entry name" value="REVERSE TRANSCRIPTASE DOMAIN-CONTAINING PROTEIN"/>
    <property type="match status" value="1"/>
</dbReference>
<dbReference type="InterPro" id="IPR000477">
    <property type="entry name" value="RT_dom"/>
</dbReference>
<dbReference type="PANTHER" id="PTHR24559">
    <property type="entry name" value="TRANSPOSON TY3-I GAG-POL POLYPROTEIN"/>
    <property type="match status" value="1"/>
</dbReference>
<dbReference type="InterPro" id="IPR043128">
    <property type="entry name" value="Rev_trsase/Diguanyl_cyclase"/>
</dbReference>
<dbReference type="EMBL" id="CP144749">
    <property type="protein sequence ID" value="WVZ75959.1"/>
    <property type="molecule type" value="Genomic_DNA"/>
</dbReference>
<proteinExistence type="predicted"/>
<dbReference type="Gene3D" id="3.30.70.270">
    <property type="match status" value="2"/>
</dbReference>
<dbReference type="Pfam" id="PF00078">
    <property type="entry name" value="RVT_1"/>
    <property type="match status" value="1"/>
</dbReference>
<accession>A0AAQ3TKR5</accession>
<dbReference type="CDD" id="cd01647">
    <property type="entry name" value="RT_LTR"/>
    <property type="match status" value="1"/>
</dbReference>
<dbReference type="Proteomes" id="UP001341281">
    <property type="component" value="Chromosome 05"/>
</dbReference>
<dbReference type="SUPFAM" id="SSF56672">
    <property type="entry name" value="DNA/RNA polymerases"/>
    <property type="match status" value="1"/>
</dbReference>
<dbReference type="AlphaFoldDB" id="A0AAQ3TKR5"/>
<keyword evidence="3" id="KW-1185">Reference proteome</keyword>
<protein>
    <recommendedName>
        <fullName evidence="1">Reverse transcriptase domain-containing protein</fullName>
    </recommendedName>
</protein>